<comment type="caution">
    <text evidence="8">Lacks conserved residue(s) required for the propagation of feature annotation.</text>
</comment>
<evidence type="ECO:0000313" key="11">
    <source>
        <dbReference type="Proteomes" id="UP000177998"/>
    </source>
</evidence>
<dbReference type="InterPro" id="IPR024109">
    <property type="entry name" value="Trp-tRNA-ligase_bac-type"/>
</dbReference>
<reference evidence="10 11" key="1">
    <citation type="journal article" date="2016" name="Nat. Commun.">
        <title>Thousands of microbial genomes shed light on interconnected biogeochemical processes in an aquifer system.</title>
        <authorList>
            <person name="Anantharaman K."/>
            <person name="Brown C.T."/>
            <person name="Hug L.A."/>
            <person name="Sharon I."/>
            <person name="Castelle C.J."/>
            <person name="Probst A.J."/>
            <person name="Thomas B.C."/>
            <person name="Singh A."/>
            <person name="Wilkins M.J."/>
            <person name="Karaoz U."/>
            <person name="Brodie E.L."/>
            <person name="Williams K.H."/>
            <person name="Hubbard S.S."/>
            <person name="Banfield J.F."/>
        </authorList>
    </citation>
    <scope>NUCLEOTIDE SEQUENCE [LARGE SCALE GENOMIC DNA]</scope>
</reference>
<dbReference type="PRINTS" id="PR01039">
    <property type="entry name" value="TRNASYNTHTRP"/>
</dbReference>
<dbReference type="EC" id="6.1.1.2" evidence="8"/>
<accession>A0A1F6FXA6</accession>
<dbReference type="Pfam" id="PF00579">
    <property type="entry name" value="tRNA-synt_1b"/>
    <property type="match status" value="1"/>
</dbReference>
<keyword evidence="6 8" id="KW-0030">Aminoacyl-tRNA synthetase</keyword>
<evidence type="ECO:0000256" key="9">
    <source>
        <dbReference type="RuleBase" id="RU363036"/>
    </source>
</evidence>
<organism evidence="10 11">
    <name type="scientific">Candidatus Kuenenbacteria bacterium RIFCSPLOWO2_02_FULL_42_16</name>
    <dbReference type="NCBI Taxonomy" id="1798564"/>
    <lineage>
        <taxon>Bacteria</taxon>
        <taxon>Candidatus Kueneniibacteriota</taxon>
    </lineage>
</organism>
<dbReference type="InterPro" id="IPR002306">
    <property type="entry name" value="Trp-tRNA-ligase"/>
</dbReference>
<comment type="caution">
    <text evidence="10">The sequence shown here is derived from an EMBL/GenBank/DDBJ whole genome shotgun (WGS) entry which is preliminary data.</text>
</comment>
<dbReference type="FunFam" id="1.10.240.10:FF:000005">
    <property type="entry name" value="Tryptophan--tRNA ligase"/>
    <property type="match status" value="1"/>
</dbReference>
<comment type="catalytic activity">
    <reaction evidence="7 8">
        <text>tRNA(Trp) + L-tryptophan + ATP = L-tryptophyl-tRNA(Trp) + AMP + diphosphate + H(+)</text>
        <dbReference type="Rhea" id="RHEA:24080"/>
        <dbReference type="Rhea" id="RHEA-COMP:9671"/>
        <dbReference type="Rhea" id="RHEA-COMP:9705"/>
        <dbReference type="ChEBI" id="CHEBI:15378"/>
        <dbReference type="ChEBI" id="CHEBI:30616"/>
        <dbReference type="ChEBI" id="CHEBI:33019"/>
        <dbReference type="ChEBI" id="CHEBI:57912"/>
        <dbReference type="ChEBI" id="CHEBI:78442"/>
        <dbReference type="ChEBI" id="CHEBI:78535"/>
        <dbReference type="ChEBI" id="CHEBI:456215"/>
        <dbReference type="EC" id="6.1.1.2"/>
    </reaction>
</comment>
<feature type="binding site" evidence="8">
    <location>
        <begin position="151"/>
        <end position="153"/>
    </location>
    <ligand>
        <name>ATP</name>
        <dbReference type="ChEBI" id="CHEBI:30616"/>
    </ligand>
</feature>
<dbReference type="GO" id="GO:0005524">
    <property type="term" value="F:ATP binding"/>
    <property type="evidence" value="ECO:0007669"/>
    <property type="project" value="UniProtKB-UniRule"/>
</dbReference>
<keyword evidence="2 8" id="KW-0436">Ligase</keyword>
<feature type="binding site" evidence="8">
    <location>
        <position position="189"/>
    </location>
    <ligand>
        <name>ATP</name>
        <dbReference type="ChEBI" id="CHEBI:30616"/>
    </ligand>
</feature>
<dbReference type="InterPro" id="IPR014729">
    <property type="entry name" value="Rossmann-like_a/b/a_fold"/>
</dbReference>
<feature type="binding site" evidence="8">
    <location>
        <position position="139"/>
    </location>
    <ligand>
        <name>L-tryptophan</name>
        <dbReference type="ChEBI" id="CHEBI:57912"/>
    </ligand>
</feature>
<dbReference type="GO" id="GO:0005737">
    <property type="term" value="C:cytoplasm"/>
    <property type="evidence" value="ECO:0007669"/>
    <property type="project" value="UniProtKB-SubCell"/>
</dbReference>
<feature type="binding site" evidence="8">
    <location>
        <begin position="13"/>
        <end position="15"/>
    </location>
    <ligand>
        <name>ATP</name>
        <dbReference type="ChEBI" id="CHEBI:30616"/>
    </ligand>
</feature>
<sequence length="330" mass="36869">MMNQTPVIFSGIKATGKMHIGNYLGAVKNWVTLQNSGDYQTIYSIVDLHSLTIDIGKEELLANTGDMTIDLLATGIDPKKSILFIQSQVKEHAELAWVFNCILPVSELEKMTQFKDKAKRHKDNVNMGLFDYPALMAADILLYHATAVPIGDDQDQHVELTRKVARKFNNRWGEYFQEPQTILTKIPRLMALNDPAKKMSKDLGPKSYIALSDTPDEIRDKIAKAVTDTGGGKNAVGGKNLIDLFEAFVDDDNIAAKFKGDYKNGQLQYSTFKPMLANVIISALKPIQEKRKELAKNSDYVASVLKEGAEKARTMAEKTMREVREKIGLL</sequence>
<dbReference type="GO" id="GO:0006436">
    <property type="term" value="P:tryptophanyl-tRNA aminoacylation"/>
    <property type="evidence" value="ECO:0007669"/>
    <property type="project" value="UniProtKB-UniRule"/>
</dbReference>
<dbReference type="Gene3D" id="3.40.50.620">
    <property type="entry name" value="HUPs"/>
    <property type="match status" value="1"/>
</dbReference>
<evidence type="ECO:0000256" key="6">
    <source>
        <dbReference type="ARBA" id="ARBA00023146"/>
    </source>
</evidence>
<dbReference type="CDD" id="cd00806">
    <property type="entry name" value="TrpRS_core"/>
    <property type="match status" value="1"/>
</dbReference>
<dbReference type="SUPFAM" id="SSF52374">
    <property type="entry name" value="Nucleotidylyl transferase"/>
    <property type="match status" value="1"/>
</dbReference>
<dbReference type="HAMAP" id="MF_00140_B">
    <property type="entry name" value="Trp_tRNA_synth_B"/>
    <property type="match status" value="1"/>
</dbReference>
<evidence type="ECO:0000256" key="3">
    <source>
        <dbReference type="ARBA" id="ARBA00022741"/>
    </source>
</evidence>
<dbReference type="AlphaFoldDB" id="A0A1F6FXA6"/>
<evidence type="ECO:0000256" key="5">
    <source>
        <dbReference type="ARBA" id="ARBA00022917"/>
    </source>
</evidence>
<dbReference type="PANTHER" id="PTHR43766">
    <property type="entry name" value="TRYPTOPHAN--TRNA LIGASE, MITOCHONDRIAL"/>
    <property type="match status" value="1"/>
</dbReference>
<keyword evidence="4 8" id="KW-0067">ATP-binding</keyword>
<dbReference type="InterPro" id="IPR050203">
    <property type="entry name" value="Trp-tRNA_synthetase"/>
</dbReference>
<dbReference type="PANTHER" id="PTHR43766:SF1">
    <property type="entry name" value="TRYPTOPHAN--TRNA LIGASE, MITOCHONDRIAL"/>
    <property type="match status" value="1"/>
</dbReference>
<proteinExistence type="inferred from homology"/>
<dbReference type="GO" id="GO:0004830">
    <property type="term" value="F:tryptophan-tRNA ligase activity"/>
    <property type="evidence" value="ECO:0007669"/>
    <property type="project" value="UniProtKB-UniRule"/>
</dbReference>
<keyword evidence="5 8" id="KW-0648">Protein biosynthesis</keyword>
<dbReference type="Gene3D" id="1.10.240.10">
    <property type="entry name" value="Tyrosyl-Transfer RNA Synthetase"/>
    <property type="match status" value="1"/>
</dbReference>
<evidence type="ECO:0000256" key="7">
    <source>
        <dbReference type="ARBA" id="ARBA00049929"/>
    </source>
</evidence>
<gene>
    <name evidence="8" type="primary">trpS</name>
    <name evidence="10" type="ORF">A3H55_01610</name>
</gene>
<name>A0A1F6FXA6_9BACT</name>
<comment type="subcellular location">
    <subcellularLocation>
        <location evidence="8">Cytoplasm</location>
    </subcellularLocation>
</comment>
<evidence type="ECO:0000256" key="8">
    <source>
        <dbReference type="HAMAP-Rule" id="MF_00140"/>
    </source>
</evidence>
<comment type="similarity">
    <text evidence="1 8 9">Belongs to the class-I aminoacyl-tRNA synthetase family.</text>
</comment>
<dbReference type="STRING" id="1798564.A3H55_01610"/>
<dbReference type="InterPro" id="IPR002305">
    <property type="entry name" value="aa-tRNA-synth_Ic"/>
</dbReference>
<evidence type="ECO:0000313" key="10">
    <source>
        <dbReference type="EMBL" id="OGG90491.1"/>
    </source>
</evidence>
<evidence type="ECO:0000256" key="1">
    <source>
        <dbReference type="ARBA" id="ARBA00005594"/>
    </source>
</evidence>
<evidence type="ECO:0000256" key="4">
    <source>
        <dbReference type="ARBA" id="ARBA00022840"/>
    </source>
</evidence>
<dbReference type="NCBIfam" id="TIGR00233">
    <property type="entry name" value="trpS"/>
    <property type="match status" value="1"/>
</dbReference>
<keyword evidence="8" id="KW-0963">Cytoplasm</keyword>
<comment type="function">
    <text evidence="8">Catalyzes the attachment of tryptophan to tRNA(Trp).</text>
</comment>
<dbReference type="EMBL" id="MFMZ01000043">
    <property type="protein sequence ID" value="OGG90491.1"/>
    <property type="molecule type" value="Genomic_DNA"/>
</dbReference>
<comment type="subunit">
    <text evidence="8">Homodimer.</text>
</comment>
<protein>
    <recommendedName>
        <fullName evidence="8">Tryptophan--tRNA ligase</fullName>
        <ecNumber evidence="8">6.1.1.2</ecNumber>
    </recommendedName>
    <alternativeName>
        <fullName evidence="8">Tryptophanyl-tRNA synthetase</fullName>
        <shortName evidence="8">TrpRS</shortName>
    </alternativeName>
</protein>
<dbReference type="Proteomes" id="UP000177998">
    <property type="component" value="Unassembled WGS sequence"/>
</dbReference>
<evidence type="ECO:0000256" key="2">
    <source>
        <dbReference type="ARBA" id="ARBA00022598"/>
    </source>
</evidence>
<feature type="binding site" evidence="8">
    <location>
        <begin position="21"/>
        <end position="22"/>
    </location>
    <ligand>
        <name>ATP</name>
        <dbReference type="ChEBI" id="CHEBI:30616"/>
    </ligand>
</feature>
<keyword evidence="3 8" id="KW-0547">Nucleotide-binding</keyword>